<reference evidence="1 2" key="1">
    <citation type="submission" date="2017-07" db="EMBL/GenBank/DDBJ databases">
        <title>Genome Sequence of Antarctobacter heliothermus Strain SMS3 Isolated from a culture of the Diatom Skeletonema marinoi.</title>
        <authorList>
            <person name="Topel M."/>
            <person name="Pinder M.I.M."/>
            <person name="Johansson O.N."/>
            <person name="Kourtchenko O."/>
            <person name="Godhe A."/>
            <person name="Clarke A.K."/>
        </authorList>
    </citation>
    <scope>NUCLEOTIDE SEQUENCE [LARGE SCALE GENOMIC DNA]</scope>
    <source>
        <strain evidence="1 2">SMS3</strain>
        <plasmid evidence="2">Plasmid psms3-2</plasmid>
    </source>
</reference>
<dbReference type="Proteomes" id="UP000203589">
    <property type="component" value="Plasmid pSMS3-2"/>
</dbReference>
<dbReference type="KEGG" id="aht:ANTHELSMS3_04673"/>
<dbReference type="RefSeq" id="WP_094037642.1">
    <property type="nucleotide sequence ID" value="NZ_CP022542.1"/>
</dbReference>
<sequence>MTLTVTFAPVRREETLVLERQGETLIANGVMHDLAALAAEAGDTPGEGWVVSVTAVKDGYAALVLLPHGADAPEAVRFPQPVIVTEDGTVTLPGSKPARRRRRTL</sequence>
<protein>
    <submittedName>
        <fullName evidence="1">Uncharacterized protein</fullName>
    </submittedName>
</protein>
<keyword evidence="1" id="KW-0614">Plasmid</keyword>
<proteinExistence type="predicted"/>
<name>A0A222EC81_9RHOB</name>
<dbReference type="AlphaFoldDB" id="A0A222EC81"/>
<evidence type="ECO:0000313" key="1">
    <source>
        <dbReference type="EMBL" id="ASP23571.1"/>
    </source>
</evidence>
<evidence type="ECO:0000313" key="2">
    <source>
        <dbReference type="Proteomes" id="UP000203589"/>
    </source>
</evidence>
<keyword evidence="2" id="KW-1185">Reference proteome</keyword>
<organism evidence="1 2">
    <name type="scientific">Antarctobacter heliothermus</name>
    <dbReference type="NCBI Taxonomy" id="74033"/>
    <lineage>
        <taxon>Bacteria</taxon>
        <taxon>Pseudomonadati</taxon>
        <taxon>Pseudomonadota</taxon>
        <taxon>Alphaproteobacteria</taxon>
        <taxon>Rhodobacterales</taxon>
        <taxon>Roseobacteraceae</taxon>
        <taxon>Antarctobacter</taxon>
    </lineage>
</organism>
<dbReference type="EMBL" id="CP022542">
    <property type="protein sequence ID" value="ASP23571.1"/>
    <property type="molecule type" value="Genomic_DNA"/>
</dbReference>
<gene>
    <name evidence="1" type="ORF">ANTHELSMS3_04673</name>
</gene>
<dbReference type="OrthoDB" id="8373799at2"/>
<geneLocation type="plasmid" evidence="2">
    <name>psms3-2</name>
</geneLocation>
<accession>A0A222EC81</accession>